<keyword evidence="2" id="KW-0812">Transmembrane</keyword>
<dbReference type="EMBL" id="MFJZ01000015">
    <property type="protein sequence ID" value="OGG30553.1"/>
    <property type="molecule type" value="Genomic_DNA"/>
</dbReference>
<evidence type="ECO:0000256" key="7">
    <source>
        <dbReference type="SAM" id="MobiDB-lite"/>
    </source>
</evidence>
<dbReference type="Proteomes" id="UP000176409">
    <property type="component" value="Unassembled WGS sequence"/>
</dbReference>
<dbReference type="Pfam" id="PF00005">
    <property type="entry name" value="ABC_tran"/>
    <property type="match status" value="1"/>
</dbReference>
<dbReference type="AlphaFoldDB" id="A0A1F6B179"/>
<feature type="region of interest" description="Disordered" evidence="7">
    <location>
        <begin position="781"/>
        <end position="815"/>
    </location>
</feature>
<dbReference type="Gene3D" id="3.40.50.300">
    <property type="entry name" value="P-loop containing nucleotide triphosphate hydrolases"/>
    <property type="match status" value="1"/>
</dbReference>
<feature type="region of interest" description="Disordered" evidence="7">
    <location>
        <begin position="425"/>
        <end position="456"/>
    </location>
</feature>
<evidence type="ECO:0000256" key="4">
    <source>
        <dbReference type="ARBA" id="ARBA00022840"/>
    </source>
</evidence>
<name>A0A1F6B179_9BACT</name>
<proteinExistence type="predicted"/>
<keyword evidence="4" id="KW-0067">ATP-binding</keyword>
<comment type="subcellular location">
    <subcellularLocation>
        <location evidence="1">Cell membrane</location>
        <topology evidence="1">Multi-pass membrane protein</topology>
    </subcellularLocation>
</comment>
<keyword evidence="5" id="KW-1133">Transmembrane helix</keyword>
<dbReference type="PANTHER" id="PTHR24221:SF654">
    <property type="entry name" value="ATP-BINDING CASSETTE SUB-FAMILY B MEMBER 6"/>
    <property type="match status" value="1"/>
</dbReference>
<evidence type="ECO:0000256" key="1">
    <source>
        <dbReference type="ARBA" id="ARBA00004651"/>
    </source>
</evidence>
<dbReference type="SUPFAM" id="SSF90123">
    <property type="entry name" value="ABC transporter transmembrane region"/>
    <property type="match status" value="1"/>
</dbReference>
<dbReference type="InterPro" id="IPR003593">
    <property type="entry name" value="AAA+_ATPase"/>
</dbReference>
<dbReference type="GO" id="GO:0016887">
    <property type="term" value="F:ATP hydrolysis activity"/>
    <property type="evidence" value="ECO:0007669"/>
    <property type="project" value="InterPro"/>
</dbReference>
<dbReference type="GO" id="GO:0042626">
    <property type="term" value="F:ATPase-coupled transmembrane transporter activity"/>
    <property type="evidence" value="ECO:0007669"/>
    <property type="project" value="TreeGrafter"/>
</dbReference>
<dbReference type="InterPro" id="IPR017871">
    <property type="entry name" value="ABC_transporter-like_CS"/>
</dbReference>
<keyword evidence="6" id="KW-0472">Membrane</keyword>
<dbReference type="CDD" id="cd03228">
    <property type="entry name" value="ABCC_MRP_Like"/>
    <property type="match status" value="1"/>
</dbReference>
<reference evidence="9 10" key="1">
    <citation type="journal article" date="2016" name="Nat. Commun.">
        <title>Thousands of microbial genomes shed light on interconnected biogeochemical processes in an aquifer system.</title>
        <authorList>
            <person name="Anantharaman K."/>
            <person name="Brown C.T."/>
            <person name="Hug L.A."/>
            <person name="Sharon I."/>
            <person name="Castelle C.J."/>
            <person name="Probst A.J."/>
            <person name="Thomas B.C."/>
            <person name="Singh A."/>
            <person name="Wilkins M.J."/>
            <person name="Karaoz U."/>
            <person name="Brodie E.L."/>
            <person name="Williams K.H."/>
            <person name="Hubbard S.S."/>
            <person name="Banfield J.F."/>
        </authorList>
    </citation>
    <scope>NUCLEOTIDE SEQUENCE [LARGE SCALE GENOMIC DNA]</scope>
</reference>
<evidence type="ECO:0000256" key="6">
    <source>
        <dbReference type="ARBA" id="ARBA00023136"/>
    </source>
</evidence>
<dbReference type="InterPro" id="IPR003439">
    <property type="entry name" value="ABC_transporter-like_ATP-bd"/>
</dbReference>
<evidence type="ECO:0000313" key="10">
    <source>
        <dbReference type="Proteomes" id="UP000176409"/>
    </source>
</evidence>
<evidence type="ECO:0000256" key="5">
    <source>
        <dbReference type="ARBA" id="ARBA00022989"/>
    </source>
</evidence>
<comment type="caution">
    <text evidence="9">The sequence shown here is derived from an EMBL/GenBank/DDBJ whole genome shotgun (WGS) entry which is preliminary data.</text>
</comment>
<dbReference type="GO" id="GO:0005524">
    <property type="term" value="F:ATP binding"/>
    <property type="evidence" value="ECO:0007669"/>
    <property type="project" value="UniProtKB-KW"/>
</dbReference>
<evidence type="ECO:0000256" key="3">
    <source>
        <dbReference type="ARBA" id="ARBA00022741"/>
    </source>
</evidence>
<gene>
    <name evidence="9" type="ORF">A2973_05750</name>
</gene>
<protein>
    <recommendedName>
        <fullName evidence="8">ABC transporter domain-containing protein</fullName>
    </recommendedName>
</protein>
<dbReference type="GO" id="GO:0005886">
    <property type="term" value="C:plasma membrane"/>
    <property type="evidence" value="ECO:0007669"/>
    <property type="project" value="UniProtKB-SubCell"/>
</dbReference>
<dbReference type="InterPro" id="IPR039421">
    <property type="entry name" value="Type_1_exporter"/>
</dbReference>
<feature type="compositionally biased region" description="Polar residues" evidence="7">
    <location>
        <begin position="1"/>
        <end position="10"/>
    </location>
</feature>
<accession>A0A1F6B179</accession>
<keyword evidence="3" id="KW-0547">Nucleotide-binding</keyword>
<feature type="region of interest" description="Disordered" evidence="7">
    <location>
        <begin position="1"/>
        <end position="47"/>
    </location>
</feature>
<evidence type="ECO:0000313" key="9">
    <source>
        <dbReference type="EMBL" id="OGG30553.1"/>
    </source>
</evidence>
<dbReference type="PROSITE" id="PS50893">
    <property type="entry name" value="ABC_TRANSPORTER_2"/>
    <property type="match status" value="1"/>
</dbReference>
<organism evidence="9 10">
    <name type="scientific">Candidatus Gottesmanbacteria bacterium RIFCSPLOWO2_01_FULL_49_10</name>
    <dbReference type="NCBI Taxonomy" id="1798396"/>
    <lineage>
        <taxon>Bacteria</taxon>
        <taxon>Candidatus Gottesmaniibacteriota</taxon>
    </lineage>
</organism>
<feature type="domain" description="ABC transporter" evidence="8">
    <location>
        <begin position="569"/>
        <end position="807"/>
    </location>
</feature>
<dbReference type="PROSITE" id="PS00211">
    <property type="entry name" value="ABC_TRANSPORTER_1"/>
    <property type="match status" value="1"/>
</dbReference>
<evidence type="ECO:0000259" key="8">
    <source>
        <dbReference type="PROSITE" id="PS50893"/>
    </source>
</evidence>
<dbReference type="STRING" id="1798396.A2973_05750"/>
<evidence type="ECO:0000256" key="2">
    <source>
        <dbReference type="ARBA" id="ARBA00022692"/>
    </source>
</evidence>
<dbReference type="SUPFAM" id="SSF52540">
    <property type="entry name" value="P-loop containing nucleoside triphosphate hydrolases"/>
    <property type="match status" value="1"/>
</dbReference>
<sequence>MEAEQSGSPQPVSPDVAHKPEAAVPGSPIPEEALEPSARVAEALEAGKPVDPEAVKKILDVISQTLKEQGTPLTKQEEKGWRKMTRRLFRAPSSGELPRKETKKKGREDIDFNDYLSTFQYVSDLYGLGDIKAKLGALEGARIATAFVEGWGPYHIAHRFITERPMDQASQQTLEKIQVEGKLRRGSLPKLTSEESGVLARYTLKQLAPFLLSFTTIPLFQIDHRINEQFGREFMNVRRKVNERVANSLFMRDFEFIHDRPAAEIFQRIELGKNGVVTLLSKTYTDIIPRLGLLGGATIPEFLMNWPVALLSLLRLPFLLKGSQEAVREALAQQKEEGNRHAAINAKIYSMVESAELVKTDDAQHAAEALRDAMSSRDELLYGAERAETAAGKKRNTISQIFNVTVPIVGTGWAMWKEQRKHKTKPSYVQAPLGGPFDEVPRSKPTQTPDGFGVDPMTQKTLTDKGQYTLGGGFDEVLLPQKELSQGAPGRKWSYANAINTVPLLLQRYSEASRSQGALEHHTEALIAVYQGHIKAAIQNIRQMEKLLGPYDALDKPDGPKERARVAVSSLPNLAISVKDLSYKDILAGVSLDIPEGSFVTIKGPKGEGKTTLLRHLLGLYEAPAGVVQYGGMDLESVKKYGDESIYTKLAYANQSPQFFEGMSLRENLLLWSRREVPDEKITQVLGDLGMEKFLGDLDTKKRFHFSGGELRMIGLARALLKDPQILFLDEPTTHLDQESARSVMNIIQNLRKKRPEMTVVAITHDPVFETIAEQVVDFRQINKKPPNGNGKSENKAENGSLGDHQVYEAVARGR</sequence>
<dbReference type="PANTHER" id="PTHR24221">
    <property type="entry name" value="ATP-BINDING CASSETTE SUB-FAMILY B"/>
    <property type="match status" value="1"/>
</dbReference>
<dbReference type="InterPro" id="IPR027417">
    <property type="entry name" value="P-loop_NTPase"/>
</dbReference>
<dbReference type="SMART" id="SM00382">
    <property type="entry name" value="AAA"/>
    <property type="match status" value="1"/>
</dbReference>
<dbReference type="InterPro" id="IPR036640">
    <property type="entry name" value="ABC1_TM_sf"/>
</dbReference>